<dbReference type="Proteomes" id="UP000789366">
    <property type="component" value="Unassembled WGS sequence"/>
</dbReference>
<proteinExistence type="predicted"/>
<gene>
    <name evidence="1" type="ORF">SPELUC_LOCUS12929</name>
</gene>
<protein>
    <submittedName>
        <fullName evidence="1">12011_t:CDS:1</fullName>
    </submittedName>
</protein>
<comment type="caution">
    <text evidence="1">The sequence shown here is derived from an EMBL/GenBank/DDBJ whole genome shotgun (WGS) entry which is preliminary data.</text>
</comment>
<feature type="non-terminal residue" evidence="1">
    <location>
        <position position="49"/>
    </location>
</feature>
<name>A0ACA9PWV8_9GLOM</name>
<evidence type="ECO:0000313" key="1">
    <source>
        <dbReference type="EMBL" id="CAG8728454.1"/>
    </source>
</evidence>
<sequence>MWGRHVKLSVPFSLPHASVPLKADQALDGSYDTALLLVQCSTWTDSLAF</sequence>
<dbReference type="EMBL" id="CAJVPW010032287">
    <property type="protein sequence ID" value="CAG8728454.1"/>
    <property type="molecule type" value="Genomic_DNA"/>
</dbReference>
<keyword evidence="2" id="KW-1185">Reference proteome</keyword>
<organism evidence="1 2">
    <name type="scientific">Cetraspora pellucida</name>
    <dbReference type="NCBI Taxonomy" id="1433469"/>
    <lineage>
        <taxon>Eukaryota</taxon>
        <taxon>Fungi</taxon>
        <taxon>Fungi incertae sedis</taxon>
        <taxon>Mucoromycota</taxon>
        <taxon>Glomeromycotina</taxon>
        <taxon>Glomeromycetes</taxon>
        <taxon>Diversisporales</taxon>
        <taxon>Gigasporaceae</taxon>
        <taxon>Cetraspora</taxon>
    </lineage>
</organism>
<evidence type="ECO:0000313" key="2">
    <source>
        <dbReference type="Proteomes" id="UP000789366"/>
    </source>
</evidence>
<accession>A0ACA9PWV8</accession>
<reference evidence="1" key="1">
    <citation type="submission" date="2021-06" db="EMBL/GenBank/DDBJ databases">
        <authorList>
            <person name="Kallberg Y."/>
            <person name="Tangrot J."/>
            <person name="Rosling A."/>
        </authorList>
    </citation>
    <scope>NUCLEOTIDE SEQUENCE</scope>
    <source>
        <strain evidence="1">28 12/20/2015</strain>
    </source>
</reference>